<evidence type="ECO:0000313" key="3">
    <source>
        <dbReference type="Proteomes" id="UP000479335"/>
    </source>
</evidence>
<dbReference type="RefSeq" id="WP_161006669.1">
    <property type="nucleotide sequence ID" value="NZ_WWCN01000006.1"/>
</dbReference>
<dbReference type="AlphaFoldDB" id="A0A6L8K7J5"/>
<evidence type="ECO:0000313" key="2">
    <source>
        <dbReference type="EMBL" id="MYM23170.1"/>
    </source>
</evidence>
<accession>A0A6L8K7J5</accession>
<sequence>MSARWLWWAWPLLLAASGAIAAAAAPAATAPDAVSAVEAEGDTPEALYQAALRALDEGRSTEAEAMLARLIKDNPLHAGAWLELAITECGLGNGVEAERLFGEIERRFQPPPGIQDVIASYRSVGCQRTEDARRASWLLSVGRGYDSNVNQGASNPAFSIGGIPGELAPEFLAHPDHYRLLSVSYVRPLPLADTLAIVQLSDRRNDRDHAQDSSTLLLGLEHAWSIGRWRARATGVYSNLTLDGRLYQRQEALQLRAAPPLPLPEQLELAAITNFSHVSYPTRTSYDSNTVELGGVLHYRSGQHQAQLTLSKLHDNGADNRPGGNRDGWFASAQWYTLLRSGLYGEAALTHQHWAGSQVYSPGLIDTVRQQDTSNARVAVQWYVRPNVSLHLEGRLVRNRENISLLAYNSRALQLSWRWDNF</sequence>
<gene>
    <name evidence="2" type="ORF">GTP46_10985</name>
</gene>
<protein>
    <submittedName>
        <fullName evidence="2">Tetratricopeptide repeat protein</fullName>
    </submittedName>
</protein>
<dbReference type="Proteomes" id="UP000479335">
    <property type="component" value="Unassembled WGS sequence"/>
</dbReference>
<feature type="signal peptide" evidence="1">
    <location>
        <begin position="1"/>
        <end position="21"/>
    </location>
</feature>
<organism evidence="2 3">
    <name type="scientific">Duganella flavida</name>
    <dbReference type="NCBI Taxonomy" id="2692175"/>
    <lineage>
        <taxon>Bacteria</taxon>
        <taxon>Pseudomonadati</taxon>
        <taxon>Pseudomonadota</taxon>
        <taxon>Betaproteobacteria</taxon>
        <taxon>Burkholderiales</taxon>
        <taxon>Oxalobacteraceae</taxon>
        <taxon>Telluria group</taxon>
        <taxon>Duganella</taxon>
    </lineage>
</organism>
<dbReference type="InterPro" id="IPR011990">
    <property type="entry name" value="TPR-like_helical_dom_sf"/>
</dbReference>
<keyword evidence="1" id="KW-0732">Signal</keyword>
<reference evidence="2 3" key="1">
    <citation type="submission" date="2019-12" db="EMBL/GenBank/DDBJ databases">
        <title>Novel species isolated from a subtropical stream in China.</title>
        <authorList>
            <person name="Lu H."/>
        </authorList>
    </citation>
    <scope>NUCLEOTIDE SEQUENCE [LARGE SCALE GENOMIC DNA]</scope>
    <source>
        <strain evidence="2 3">FT135W</strain>
    </source>
</reference>
<dbReference type="SUPFAM" id="SSF48452">
    <property type="entry name" value="TPR-like"/>
    <property type="match status" value="1"/>
</dbReference>
<keyword evidence="3" id="KW-1185">Reference proteome</keyword>
<name>A0A6L8K7J5_9BURK</name>
<evidence type="ECO:0000256" key="1">
    <source>
        <dbReference type="SAM" id="SignalP"/>
    </source>
</evidence>
<comment type="caution">
    <text evidence="2">The sequence shown here is derived from an EMBL/GenBank/DDBJ whole genome shotgun (WGS) entry which is preliminary data.</text>
</comment>
<dbReference type="Gene3D" id="1.25.40.10">
    <property type="entry name" value="Tetratricopeptide repeat domain"/>
    <property type="match status" value="1"/>
</dbReference>
<dbReference type="Pfam" id="PF14559">
    <property type="entry name" value="TPR_19"/>
    <property type="match status" value="1"/>
</dbReference>
<proteinExistence type="predicted"/>
<feature type="chain" id="PRO_5027095015" evidence="1">
    <location>
        <begin position="22"/>
        <end position="422"/>
    </location>
</feature>
<dbReference type="EMBL" id="WWCN01000006">
    <property type="protein sequence ID" value="MYM23170.1"/>
    <property type="molecule type" value="Genomic_DNA"/>
</dbReference>